<evidence type="ECO:0000256" key="7">
    <source>
        <dbReference type="ARBA" id="ARBA00022779"/>
    </source>
</evidence>
<dbReference type="GO" id="GO:0006935">
    <property type="term" value="P:chemotaxis"/>
    <property type="evidence" value="ECO:0007669"/>
    <property type="project" value="UniProtKB-KW"/>
</dbReference>
<keyword evidence="11" id="KW-0969">Cilium</keyword>
<comment type="similarity">
    <text evidence="3 10">Belongs to the FliL family.</text>
</comment>
<evidence type="ECO:0000256" key="4">
    <source>
        <dbReference type="ARBA" id="ARBA00022475"/>
    </source>
</evidence>
<dbReference type="GO" id="GO:0009425">
    <property type="term" value="C:bacterial-type flagellum basal body"/>
    <property type="evidence" value="ECO:0007669"/>
    <property type="project" value="InterPro"/>
</dbReference>
<dbReference type="PANTHER" id="PTHR35091:SF2">
    <property type="entry name" value="FLAGELLAR PROTEIN FLIL"/>
    <property type="match status" value="1"/>
</dbReference>
<dbReference type="AlphaFoldDB" id="A0A4V2SX35"/>
<evidence type="ECO:0000256" key="8">
    <source>
        <dbReference type="ARBA" id="ARBA00022989"/>
    </source>
</evidence>
<evidence type="ECO:0000256" key="2">
    <source>
        <dbReference type="ARBA" id="ARBA00004162"/>
    </source>
</evidence>
<comment type="caution">
    <text evidence="11">The sequence shown here is derived from an EMBL/GenBank/DDBJ whole genome shotgun (WGS) entry which is preliminary data.</text>
</comment>
<evidence type="ECO:0000256" key="5">
    <source>
        <dbReference type="ARBA" id="ARBA00022500"/>
    </source>
</evidence>
<dbReference type="InterPro" id="IPR005503">
    <property type="entry name" value="FliL"/>
</dbReference>
<evidence type="ECO:0000256" key="3">
    <source>
        <dbReference type="ARBA" id="ARBA00008281"/>
    </source>
</evidence>
<evidence type="ECO:0000256" key="10">
    <source>
        <dbReference type="RuleBase" id="RU364125"/>
    </source>
</evidence>
<protein>
    <recommendedName>
        <fullName evidence="10">Flagellar protein FliL</fullName>
    </recommendedName>
</protein>
<keyword evidence="12" id="KW-1185">Reference proteome</keyword>
<dbReference type="GO" id="GO:0071978">
    <property type="term" value="P:bacterial-type flagellum-dependent swarming motility"/>
    <property type="evidence" value="ECO:0007669"/>
    <property type="project" value="TreeGrafter"/>
</dbReference>
<comment type="function">
    <text evidence="1 10">Controls the rotational direction of flagella during chemotaxis.</text>
</comment>
<reference evidence="11 12" key="1">
    <citation type="submission" date="2019-03" db="EMBL/GenBank/DDBJ databases">
        <title>Genomic Encyclopedia of Type Strains, Phase IV (KMG-IV): sequencing the most valuable type-strain genomes for metagenomic binning, comparative biology and taxonomic classification.</title>
        <authorList>
            <person name="Goeker M."/>
        </authorList>
    </citation>
    <scope>NUCLEOTIDE SEQUENCE [LARGE SCALE GENOMIC DNA]</scope>
    <source>
        <strain evidence="11 12">DSM 11170</strain>
    </source>
</reference>
<dbReference type="EMBL" id="SLXT01000009">
    <property type="protein sequence ID" value="TCP64496.1"/>
    <property type="molecule type" value="Genomic_DNA"/>
</dbReference>
<sequence>MEDKEEKEKEPNAKGGGMSKLLIIGAVVVLVAAIAAGAVWYFFFSATDHAGEEAAKTPKTPGVVFDVGEFKTNLADPGGKRYLVTKVAIELNEEKKDEKKMAALKEQTPLIRDRILMILSAKTVEDLQTPEAREKVKKEILVSLNKYFGPDKFRGVYFSDFIYQ</sequence>
<keyword evidence="11" id="KW-0966">Cell projection</keyword>
<evidence type="ECO:0000256" key="6">
    <source>
        <dbReference type="ARBA" id="ARBA00022692"/>
    </source>
</evidence>
<evidence type="ECO:0000256" key="1">
    <source>
        <dbReference type="ARBA" id="ARBA00002254"/>
    </source>
</evidence>
<dbReference type="RefSeq" id="WP_131918966.1">
    <property type="nucleotide sequence ID" value="NZ_JAOQNU010000009.1"/>
</dbReference>
<keyword evidence="7 10" id="KW-0283">Flagellar rotation</keyword>
<accession>A0A4V2SX35</accession>
<keyword evidence="11" id="KW-0282">Flagellum</keyword>
<dbReference type="Proteomes" id="UP000294813">
    <property type="component" value="Unassembled WGS sequence"/>
</dbReference>
<evidence type="ECO:0000313" key="11">
    <source>
        <dbReference type="EMBL" id="TCP64496.1"/>
    </source>
</evidence>
<organism evidence="11 12">
    <name type="scientific">Heliophilum fasciatum</name>
    <dbReference type="NCBI Taxonomy" id="35700"/>
    <lineage>
        <taxon>Bacteria</taxon>
        <taxon>Bacillati</taxon>
        <taxon>Bacillota</taxon>
        <taxon>Clostridia</taxon>
        <taxon>Eubacteriales</taxon>
        <taxon>Heliobacteriaceae</taxon>
        <taxon>Heliophilum</taxon>
    </lineage>
</organism>
<keyword evidence="8 10" id="KW-1133">Transmembrane helix</keyword>
<keyword evidence="9 10" id="KW-0472">Membrane</keyword>
<dbReference type="GO" id="GO:0005886">
    <property type="term" value="C:plasma membrane"/>
    <property type="evidence" value="ECO:0007669"/>
    <property type="project" value="UniProtKB-SubCell"/>
</dbReference>
<dbReference type="OrthoDB" id="166089at2"/>
<dbReference type="Pfam" id="PF03748">
    <property type="entry name" value="FliL"/>
    <property type="match status" value="1"/>
</dbReference>
<comment type="subcellular location">
    <subcellularLocation>
        <location evidence="2">Cell membrane</location>
        <topology evidence="2">Single-pass membrane protein</topology>
    </subcellularLocation>
</comment>
<feature type="transmembrane region" description="Helical" evidence="10">
    <location>
        <begin position="21"/>
        <end position="43"/>
    </location>
</feature>
<name>A0A4V2SX35_9FIRM</name>
<keyword evidence="4 10" id="KW-1003">Cell membrane</keyword>
<proteinExistence type="inferred from homology"/>
<evidence type="ECO:0000313" key="12">
    <source>
        <dbReference type="Proteomes" id="UP000294813"/>
    </source>
</evidence>
<keyword evidence="5 10" id="KW-0145">Chemotaxis</keyword>
<evidence type="ECO:0000256" key="9">
    <source>
        <dbReference type="ARBA" id="ARBA00023136"/>
    </source>
</evidence>
<dbReference type="PANTHER" id="PTHR35091">
    <property type="entry name" value="FLAGELLAR PROTEIN FLIL"/>
    <property type="match status" value="1"/>
</dbReference>
<keyword evidence="6 10" id="KW-0812">Transmembrane</keyword>
<gene>
    <name evidence="11" type="ORF">EDD73_10937</name>
</gene>